<dbReference type="GO" id="GO:0005524">
    <property type="term" value="F:ATP binding"/>
    <property type="evidence" value="ECO:0007669"/>
    <property type="project" value="UniProtKB-KW"/>
</dbReference>
<evidence type="ECO:0000313" key="2">
    <source>
        <dbReference type="EMBL" id="TYA12275.1"/>
    </source>
</evidence>
<proteinExistence type="predicted"/>
<dbReference type="GO" id="GO:0016887">
    <property type="term" value="F:ATP hydrolysis activity"/>
    <property type="evidence" value="ECO:0007669"/>
    <property type="project" value="InterPro"/>
</dbReference>
<comment type="caution">
    <text evidence="2">The sequence shown here is derived from an EMBL/GenBank/DDBJ whole genome shotgun (WGS) entry which is preliminary data.</text>
</comment>
<dbReference type="OrthoDB" id="2531964at2"/>
<gene>
    <name evidence="2" type="ORF">FRY98_16345</name>
</gene>
<dbReference type="Proteomes" id="UP000325218">
    <property type="component" value="Unassembled WGS sequence"/>
</dbReference>
<feature type="domain" description="ORC1/DEAH AAA+ ATPase" evidence="1">
    <location>
        <begin position="36"/>
        <end position="192"/>
    </location>
</feature>
<dbReference type="EMBL" id="VSDO01000003">
    <property type="protein sequence ID" value="TYA12275.1"/>
    <property type="molecule type" value="Genomic_DNA"/>
</dbReference>
<dbReference type="AlphaFoldDB" id="A0A5D0CTG0"/>
<accession>A0A5D0CTG0</accession>
<protein>
    <submittedName>
        <fullName evidence="2">ATP-binding protein</fullName>
    </submittedName>
</protein>
<dbReference type="InterPro" id="IPR049945">
    <property type="entry name" value="AAA_22"/>
</dbReference>
<dbReference type="InterPro" id="IPR027417">
    <property type="entry name" value="P-loop_NTPase"/>
</dbReference>
<name>A0A5D0CTG0_9BACL</name>
<evidence type="ECO:0000313" key="3">
    <source>
        <dbReference type="Proteomes" id="UP000325218"/>
    </source>
</evidence>
<evidence type="ECO:0000259" key="1">
    <source>
        <dbReference type="Pfam" id="PF13401"/>
    </source>
</evidence>
<reference evidence="2 3" key="1">
    <citation type="submission" date="2019-08" db="EMBL/GenBank/DDBJ databases">
        <title>Genome sequencing of Paenibacillus faecis DSM 23593(T).</title>
        <authorList>
            <person name="Kook J.-K."/>
            <person name="Park S.-N."/>
            <person name="Lim Y.K."/>
        </authorList>
    </citation>
    <scope>NUCLEOTIDE SEQUENCE [LARGE SCALE GENOMIC DNA]</scope>
    <source>
        <strain evidence="2 3">DSM 23593</strain>
    </source>
</reference>
<organism evidence="2 3">
    <name type="scientific">Paenibacillus faecis</name>
    <dbReference type="NCBI Taxonomy" id="862114"/>
    <lineage>
        <taxon>Bacteria</taxon>
        <taxon>Bacillati</taxon>
        <taxon>Bacillota</taxon>
        <taxon>Bacilli</taxon>
        <taxon>Bacillales</taxon>
        <taxon>Paenibacillaceae</taxon>
        <taxon>Paenibacillus</taxon>
    </lineage>
</organism>
<sequence length="435" mass="50676">MTVSLKEVFGISRDILKSYVSREIDNEFKDKLELTDHHIVIFGETKVGKSFLRKKYIPKSDEVVIIDCTKGINLNDVYMQILYKSGIEVTDSLTKSFEETNKLKGEISGGFLDFLKSKITGEINDKEIQTENSRPYIPNTVSVKVSNELERAGKKIIVLDDFHYLELFEQYQLAFDLKMFYQNGIRFVIIGTKITSGYFEKFNGELSHRIDYIDATIWKHSELRQIAEKGSRELNINISQSVIDYFIDSSSGIVSVYQGLLFNFCRVNNVREKSAQLIHLENIDLASKCTKTYWDEISEIYFKKVKDIASGGRRRKLQLYYYIIKIILNSEQTLIRAGFPFQYIFDQLKTTHPLKDSLNQGALTSVLNHIDDLQYDKEIFPKVFTYFDKRLSIVDSDFYFMTRHLPREKIDEILPPHEYVIQLTDIEEEGQLSLF</sequence>
<keyword evidence="3" id="KW-1185">Reference proteome</keyword>
<keyword evidence="2" id="KW-0067">ATP-binding</keyword>
<dbReference type="Gene3D" id="3.40.50.300">
    <property type="entry name" value="P-loop containing nucleotide triphosphate hydrolases"/>
    <property type="match status" value="1"/>
</dbReference>
<keyword evidence="2" id="KW-0547">Nucleotide-binding</keyword>
<dbReference type="Pfam" id="PF13401">
    <property type="entry name" value="AAA_22"/>
    <property type="match status" value="1"/>
</dbReference>
<dbReference type="RefSeq" id="WP_148453845.1">
    <property type="nucleotide sequence ID" value="NZ_VSDO01000003.1"/>
</dbReference>
<dbReference type="SUPFAM" id="SSF52540">
    <property type="entry name" value="P-loop containing nucleoside triphosphate hydrolases"/>
    <property type="match status" value="1"/>
</dbReference>